<protein>
    <recommendedName>
        <fullName evidence="3">Phage tail tape measure protein domain-containing protein</fullName>
    </recommendedName>
</protein>
<gene>
    <name evidence="4" type="ORF">FJM65_11230</name>
</gene>
<feature type="coiled-coil region" evidence="1">
    <location>
        <begin position="784"/>
        <end position="811"/>
    </location>
</feature>
<dbReference type="EMBL" id="VFRQ01000005">
    <property type="protein sequence ID" value="TPE43990.1"/>
    <property type="molecule type" value="Genomic_DNA"/>
</dbReference>
<reference evidence="4 5" key="1">
    <citation type="submission" date="2019-06" db="EMBL/GenBank/DDBJ databases">
        <title>A novel bacterium of genus Pontibacter, isolated from marine sediment.</title>
        <authorList>
            <person name="Huang H."/>
            <person name="Mo K."/>
            <person name="Hu Y."/>
        </authorList>
    </citation>
    <scope>NUCLEOTIDE SEQUENCE [LARGE SCALE GENOMIC DNA]</scope>
    <source>
        <strain evidence="4 5">HB172049</strain>
    </source>
</reference>
<feature type="compositionally biased region" description="Basic and acidic residues" evidence="2">
    <location>
        <begin position="616"/>
        <end position="649"/>
    </location>
</feature>
<dbReference type="RefSeq" id="WP_140621613.1">
    <property type="nucleotide sequence ID" value="NZ_VFRQ01000005.1"/>
</dbReference>
<feature type="region of interest" description="Disordered" evidence="2">
    <location>
        <begin position="615"/>
        <end position="649"/>
    </location>
</feature>
<evidence type="ECO:0000259" key="3">
    <source>
        <dbReference type="Pfam" id="PF10145"/>
    </source>
</evidence>
<dbReference type="OrthoDB" id="975149at2"/>
<proteinExistence type="predicted"/>
<evidence type="ECO:0000256" key="1">
    <source>
        <dbReference type="SAM" id="Coils"/>
    </source>
</evidence>
<accession>A0A501W6R5</accession>
<evidence type="ECO:0000313" key="4">
    <source>
        <dbReference type="EMBL" id="TPE43990.1"/>
    </source>
</evidence>
<dbReference type="Pfam" id="PF10145">
    <property type="entry name" value="PhageMin_Tail"/>
    <property type="match status" value="1"/>
</dbReference>
<keyword evidence="1" id="KW-0175">Coiled coil</keyword>
<sequence length="1164" mass="126900">MASVRQDHVQVKLEIDGNQGKTELDNLTRKQQLLNRELKEMRKGTQEYIDKNKELKEVDKRMSDLRGQLGITGMSTRQLTKYSKELNRELLDLTPGTESFINKSKELRQVNARLTEVRKEIKGVDDELEKSGGGFMGFAQKALAFTGIQMGVEAVVDSVISAGQAVIETTQEFEELRSQISQLTGASGEELDQLTVSVRSVAQTFDKDYNEVLVASNALSKQMGISQQESIDLIKQGFISGADASGEFLDQLREYPPHFKAAGISAEGMIAAIDQFTKLGVFADKGADVIKEFNLRISEQTPATQEALENAFGEQFTSKLFKGINDKSISTVQALKLISEGLSDTELTAAQTQTVIADVFGGPGEDVGIEVLKGLKDMKLSMDDVIDSGNIYTQQRLNLVRSAEDLAAAQNELTKSFEGGGNTLEVLTNDSLTFLYTLLVGLVGIFKEMFSPIAKIWNSLMGLAESAGLVSKEGNAAKSWAEGFTTVLNLLTIPLQLAYKAIGWLVTGLIDMARNSPVAMAQLRNLVSVVQTIFEVLSNAPAYVAAFGAAFTEGFSKVKNMVSAALSGDWDAVKADYASFGTDVSKAFEDAYNAEMQKAKQERQRQAEAEVAQAVEQEKKKSDGISAEQKKARDKAAEEARKQAEKEAKEREKLELEATKAIEDLKNELIQNEYDRKIAILQTNAQREIDQAKGTADQIAEQKRLIEEQLSRDVAAVEKARADDQKKLAEQTAREIQDIRNRYTLAGADLEVLRAEEALKSAIAQAGITGRYEMQRQAEDNLLAAKQNLLDQEYEIEMQALEQRAADKLQKDIETLELSGEDLKNYELEAEAALLSEKELLYADYLARKGEMNTQHVEQRNNNERAIDAQNLQYMQQATGAFFDFKQVANDREMAKLEKDKKRRLASLDSEYKAGKISKEQYEGQKSAIEANYDSKTRALKKKAAEDEKASKIADATMAGLLAVIKAAPNVPLQIATGIMAAVNVAKIIATPIPTFAKGGIIGGTIKSAKRMFASGGTINSTAGVPTAGQLHSNGGIKMVDGATGEYLGEWETGEPYMILSRNTYANNKPVIDALLDSSLHRGGASIMRSGGIYAADGAVTGQVPSVSSGAGGGDATYAEMIGELRAVRTAIQLLPRNQRAYVVYSDIEDAAAEIDAVRADAAG</sequence>
<feature type="domain" description="Phage tail tape measure protein" evidence="3">
    <location>
        <begin position="169"/>
        <end position="361"/>
    </location>
</feature>
<dbReference type="Proteomes" id="UP000316727">
    <property type="component" value="Unassembled WGS sequence"/>
</dbReference>
<name>A0A501W6R5_9BACT</name>
<organism evidence="4 5">
    <name type="scientific">Pontibacter mangrovi</name>
    <dbReference type="NCBI Taxonomy" id="2589816"/>
    <lineage>
        <taxon>Bacteria</taxon>
        <taxon>Pseudomonadati</taxon>
        <taxon>Bacteroidota</taxon>
        <taxon>Cytophagia</taxon>
        <taxon>Cytophagales</taxon>
        <taxon>Hymenobacteraceae</taxon>
        <taxon>Pontibacter</taxon>
    </lineage>
</organism>
<dbReference type="InterPro" id="IPR010090">
    <property type="entry name" value="Phage_tape_meas"/>
</dbReference>
<evidence type="ECO:0000313" key="5">
    <source>
        <dbReference type="Proteomes" id="UP000316727"/>
    </source>
</evidence>
<evidence type="ECO:0000256" key="2">
    <source>
        <dbReference type="SAM" id="MobiDB-lite"/>
    </source>
</evidence>
<dbReference type="AlphaFoldDB" id="A0A501W6R5"/>
<keyword evidence="5" id="KW-1185">Reference proteome</keyword>
<comment type="caution">
    <text evidence="4">The sequence shown here is derived from an EMBL/GenBank/DDBJ whole genome shotgun (WGS) entry which is preliminary data.</text>
</comment>